<evidence type="ECO:0000313" key="3">
    <source>
        <dbReference type="Proteomes" id="UP000799750"/>
    </source>
</evidence>
<gene>
    <name evidence="2" type="ORF">BU16DRAFT_540752</name>
</gene>
<feature type="region of interest" description="Disordered" evidence="1">
    <location>
        <begin position="138"/>
        <end position="177"/>
    </location>
</feature>
<keyword evidence="3" id="KW-1185">Reference proteome</keyword>
<protein>
    <submittedName>
        <fullName evidence="2">Uncharacterized protein</fullName>
    </submittedName>
</protein>
<dbReference type="EMBL" id="MU004191">
    <property type="protein sequence ID" value="KAF2494267.1"/>
    <property type="molecule type" value="Genomic_DNA"/>
</dbReference>
<dbReference type="AlphaFoldDB" id="A0A6A6QTM8"/>
<reference evidence="2" key="1">
    <citation type="journal article" date="2020" name="Stud. Mycol.">
        <title>101 Dothideomycetes genomes: a test case for predicting lifestyles and emergence of pathogens.</title>
        <authorList>
            <person name="Haridas S."/>
            <person name="Albert R."/>
            <person name="Binder M."/>
            <person name="Bloem J."/>
            <person name="Labutti K."/>
            <person name="Salamov A."/>
            <person name="Andreopoulos B."/>
            <person name="Baker S."/>
            <person name="Barry K."/>
            <person name="Bills G."/>
            <person name="Bluhm B."/>
            <person name="Cannon C."/>
            <person name="Castanera R."/>
            <person name="Culley D."/>
            <person name="Daum C."/>
            <person name="Ezra D."/>
            <person name="Gonzalez J."/>
            <person name="Henrissat B."/>
            <person name="Kuo A."/>
            <person name="Liang C."/>
            <person name="Lipzen A."/>
            <person name="Lutzoni F."/>
            <person name="Magnuson J."/>
            <person name="Mondo S."/>
            <person name="Nolan M."/>
            <person name="Ohm R."/>
            <person name="Pangilinan J."/>
            <person name="Park H.-J."/>
            <person name="Ramirez L."/>
            <person name="Alfaro M."/>
            <person name="Sun H."/>
            <person name="Tritt A."/>
            <person name="Yoshinaga Y."/>
            <person name="Zwiers L.-H."/>
            <person name="Turgeon B."/>
            <person name="Goodwin S."/>
            <person name="Spatafora J."/>
            <person name="Crous P."/>
            <person name="Grigoriev I."/>
        </authorList>
    </citation>
    <scope>NUCLEOTIDE SEQUENCE</scope>
    <source>
        <strain evidence="2">CBS 269.34</strain>
    </source>
</reference>
<evidence type="ECO:0000256" key="1">
    <source>
        <dbReference type="SAM" id="MobiDB-lite"/>
    </source>
</evidence>
<accession>A0A6A6QTM8</accession>
<evidence type="ECO:0000313" key="2">
    <source>
        <dbReference type="EMBL" id="KAF2494267.1"/>
    </source>
</evidence>
<name>A0A6A6QTM8_9PEZI</name>
<sequence length="263" mass="27068">MPAPFTAQTANCNPVLHAFNGPQPPPSALSSTTGGRSCFKISAGLDDAATCIRAGCVSPAAVAPRAPDLAAAASTPPAIARRRPSAACLGSARGPLSPDSFTALQPAFVAASRGAAGRRFTMHAMKLQKCAMYAPEPHAGGAGPSSARHHSINNLSNRANSTPARAMGDNKNKESAGKWANGAKPMSNSGQPCPSASCRQSVASSRMTRMHSLPSWPHLTVVGQGTPACQHQHVAGLFPALFGADRPQRLPRLGAGSAERVRR</sequence>
<feature type="compositionally biased region" description="Polar residues" evidence="1">
    <location>
        <begin position="152"/>
        <end position="163"/>
    </location>
</feature>
<organism evidence="2 3">
    <name type="scientific">Lophium mytilinum</name>
    <dbReference type="NCBI Taxonomy" id="390894"/>
    <lineage>
        <taxon>Eukaryota</taxon>
        <taxon>Fungi</taxon>
        <taxon>Dikarya</taxon>
        <taxon>Ascomycota</taxon>
        <taxon>Pezizomycotina</taxon>
        <taxon>Dothideomycetes</taxon>
        <taxon>Pleosporomycetidae</taxon>
        <taxon>Mytilinidiales</taxon>
        <taxon>Mytilinidiaceae</taxon>
        <taxon>Lophium</taxon>
    </lineage>
</organism>
<proteinExistence type="predicted"/>
<dbReference type="Proteomes" id="UP000799750">
    <property type="component" value="Unassembled WGS sequence"/>
</dbReference>